<gene>
    <name evidence="2" type="ORF">GMES_3360</name>
</gene>
<organism evidence="2 3">
    <name type="scientific">Paraglaciecola mesophila KMM 241</name>
    <dbReference type="NCBI Taxonomy" id="1128912"/>
    <lineage>
        <taxon>Bacteria</taxon>
        <taxon>Pseudomonadati</taxon>
        <taxon>Pseudomonadota</taxon>
        <taxon>Gammaproteobacteria</taxon>
        <taxon>Alteromonadales</taxon>
        <taxon>Alteromonadaceae</taxon>
        <taxon>Paraglaciecola</taxon>
    </lineage>
</organism>
<name>K6Z5G6_9ALTE</name>
<dbReference type="Proteomes" id="UP000006263">
    <property type="component" value="Unassembled WGS sequence"/>
</dbReference>
<accession>K6Z5G6</accession>
<protein>
    <submittedName>
        <fullName evidence="2">Uncharacterized protein</fullName>
    </submittedName>
</protein>
<sequence length="46" mass="5325">MLHLGQTFGVSVNPKLLIRKKKEKKKKKKKKDTHVKNGQFSGLNYT</sequence>
<dbReference type="EMBL" id="BAEP01000064">
    <property type="protein sequence ID" value="GAC25637.1"/>
    <property type="molecule type" value="Genomic_DNA"/>
</dbReference>
<evidence type="ECO:0000313" key="2">
    <source>
        <dbReference type="EMBL" id="GAC25637.1"/>
    </source>
</evidence>
<evidence type="ECO:0000256" key="1">
    <source>
        <dbReference type="SAM" id="MobiDB-lite"/>
    </source>
</evidence>
<dbReference type="AlphaFoldDB" id="K6Z5G6"/>
<evidence type="ECO:0000313" key="3">
    <source>
        <dbReference type="Proteomes" id="UP000006263"/>
    </source>
</evidence>
<feature type="compositionally biased region" description="Basic residues" evidence="1">
    <location>
        <begin position="17"/>
        <end position="33"/>
    </location>
</feature>
<reference evidence="2 3" key="1">
    <citation type="journal article" date="2017" name="Antonie Van Leeuwenhoek">
        <title>Rhizobium rhizosphaerae sp. nov., a novel species isolated from rice rhizosphere.</title>
        <authorList>
            <person name="Zhao J.J."/>
            <person name="Zhang J."/>
            <person name="Zhang R.J."/>
            <person name="Zhang C.W."/>
            <person name="Yin H.Q."/>
            <person name="Zhang X.X."/>
        </authorList>
    </citation>
    <scope>NUCLEOTIDE SEQUENCE [LARGE SCALE GENOMIC DNA]</scope>
    <source>
        <strain evidence="2 3">KMM 241</strain>
    </source>
</reference>
<comment type="caution">
    <text evidence="2">The sequence shown here is derived from an EMBL/GenBank/DDBJ whole genome shotgun (WGS) entry which is preliminary data.</text>
</comment>
<feature type="region of interest" description="Disordered" evidence="1">
    <location>
        <begin position="16"/>
        <end position="46"/>
    </location>
</feature>
<proteinExistence type="predicted"/>
<feature type="compositionally biased region" description="Polar residues" evidence="1">
    <location>
        <begin position="36"/>
        <end position="46"/>
    </location>
</feature>